<protein>
    <recommendedName>
        <fullName evidence="3">DUF1107 domain-containing protein</fullName>
    </recommendedName>
</protein>
<sequence length="70" mass="7999">MRIFHKYQPLLIAKHVKGFFSGRLYIHGRGAFSYTMGLLVMPENAKARHKETVLEINRLIAQMQIPSATA</sequence>
<dbReference type="Proteomes" id="UP000646152">
    <property type="component" value="Unassembled WGS sequence"/>
</dbReference>
<evidence type="ECO:0000313" key="2">
    <source>
        <dbReference type="Proteomes" id="UP000646152"/>
    </source>
</evidence>
<gene>
    <name evidence="1" type="ORF">GCM10011502_21600</name>
</gene>
<name>A0ABQ1IQP4_9GAMM</name>
<dbReference type="Pfam" id="PF06526">
    <property type="entry name" value="DUF1107"/>
    <property type="match status" value="1"/>
</dbReference>
<dbReference type="RefSeq" id="WP_188630140.1">
    <property type="nucleotide sequence ID" value="NZ_BMKE01000017.1"/>
</dbReference>
<keyword evidence="2" id="KW-1185">Reference proteome</keyword>
<proteinExistence type="predicted"/>
<dbReference type="InterPro" id="IPR009491">
    <property type="entry name" value="DUF1107"/>
</dbReference>
<evidence type="ECO:0008006" key="3">
    <source>
        <dbReference type="Google" id="ProtNLM"/>
    </source>
</evidence>
<comment type="caution">
    <text evidence="1">The sequence shown here is derived from an EMBL/GenBank/DDBJ whole genome shotgun (WGS) entry which is preliminary data.</text>
</comment>
<accession>A0ABQ1IQP4</accession>
<reference evidence="2" key="1">
    <citation type="journal article" date="2019" name="Int. J. Syst. Evol. Microbiol.">
        <title>The Global Catalogue of Microorganisms (GCM) 10K type strain sequencing project: providing services to taxonomists for standard genome sequencing and annotation.</title>
        <authorList>
            <consortium name="The Broad Institute Genomics Platform"/>
            <consortium name="The Broad Institute Genome Sequencing Center for Infectious Disease"/>
            <person name="Wu L."/>
            <person name="Ma J."/>
        </authorList>
    </citation>
    <scope>NUCLEOTIDE SEQUENCE [LARGE SCALE GENOMIC DNA]</scope>
    <source>
        <strain evidence="2">CGMCC 1.15923</strain>
    </source>
</reference>
<evidence type="ECO:0000313" key="1">
    <source>
        <dbReference type="EMBL" id="GGB47947.1"/>
    </source>
</evidence>
<dbReference type="Gene3D" id="3.30.1910.10">
    <property type="entry name" value="so0334 like domain"/>
    <property type="match status" value="1"/>
</dbReference>
<organism evidence="1 2">
    <name type="scientific">Oceanisphaera marina</name>
    <dbReference type="NCBI Taxonomy" id="2017550"/>
    <lineage>
        <taxon>Bacteria</taxon>
        <taxon>Pseudomonadati</taxon>
        <taxon>Pseudomonadota</taxon>
        <taxon>Gammaproteobacteria</taxon>
        <taxon>Aeromonadales</taxon>
        <taxon>Aeromonadaceae</taxon>
        <taxon>Oceanisphaera</taxon>
    </lineage>
</organism>
<dbReference type="EMBL" id="BMKE01000017">
    <property type="protein sequence ID" value="GGB47947.1"/>
    <property type="molecule type" value="Genomic_DNA"/>
</dbReference>